<keyword evidence="4" id="KW-0032">Aminotransferase</keyword>
<evidence type="ECO:0000256" key="1">
    <source>
        <dbReference type="PIRSR" id="PIRSR000390-1"/>
    </source>
</evidence>
<comment type="similarity">
    <text evidence="3">Belongs to the DegT/DnrJ/EryC1 family.</text>
</comment>
<dbReference type="Pfam" id="PF01041">
    <property type="entry name" value="DegT_DnrJ_EryC1"/>
    <property type="match status" value="1"/>
</dbReference>
<dbReference type="Gene3D" id="3.40.640.10">
    <property type="entry name" value="Type I PLP-dependent aspartate aminotransferase-like (Major domain)"/>
    <property type="match status" value="1"/>
</dbReference>
<dbReference type="CDD" id="cd00616">
    <property type="entry name" value="AHBA_syn"/>
    <property type="match status" value="1"/>
</dbReference>
<dbReference type="Gene3D" id="3.90.1150.10">
    <property type="entry name" value="Aspartate Aminotransferase, domain 1"/>
    <property type="match status" value="1"/>
</dbReference>
<evidence type="ECO:0000313" key="5">
    <source>
        <dbReference type="Proteomes" id="UP000194265"/>
    </source>
</evidence>
<gene>
    <name evidence="4" type="ORF">CVIC8964_1076</name>
</gene>
<organism evidence="4 5">
    <name type="scientific">Campylobacter vicugnae</name>
    <dbReference type="NCBI Taxonomy" id="1660076"/>
    <lineage>
        <taxon>Bacteria</taxon>
        <taxon>Pseudomonadati</taxon>
        <taxon>Campylobacterota</taxon>
        <taxon>Epsilonproteobacteria</taxon>
        <taxon>Campylobacterales</taxon>
        <taxon>Campylobacteraceae</taxon>
        <taxon>Campylobacter</taxon>
    </lineage>
</organism>
<accession>A0A1X9T1Y4</accession>
<evidence type="ECO:0000256" key="3">
    <source>
        <dbReference type="RuleBase" id="RU004508"/>
    </source>
</evidence>
<dbReference type="OrthoDB" id="9766188at2"/>
<dbReference type="InterPro" id="IPR026385">
    <property type="entry name" value="LegC-like"/>
</dbReference>
<dbReference type="InterPro" id="IPR015424">
    <property type="entry name" value="PyrdxlP-dep_Trfase"/>
</dbReference>
<feature type="modified residue" description="N6-(pyridoxal phosphate)lysine" evidence="2">
    <location>
        <position position="224"/>
    </location>
</feature>
<dbReference type="InterPro" id="IPR000653">
    <property type="entry name" value="DegT/StrS_aminotransferase"/>
</dbReference>
<proteinExistence type="inferred from homology"/>
<dbReference type="RefSeq" id="WP_086276812.1">
    <property type="nucleotide sequence ID" value="NZ_CP018791.1"/>
</dbReference>
<dbReference type="PANTHER" id="PTHR30244:SF30">
    <property type="entry name" value="BLR5990 PROTEIN"/>
    <property type="match status" value="1"/>
</dbReference>
<dbReference type="PIRSF" id="PIRSF000390">
    <property type="entry name" value="PLP_StrS"/>
    <property type="match status" value="1"/>
</dbReference>
<dbReference type="GO" id="GO:0000271">
    <property type="term" value="P:polysaccharide biosynthetic process"/>
    <property type="evidence" value="ECO:0007669"/>
    <property type="project" value="TreeGrafter"/>
</dbReference>
<dbReference type="GO" id="GO:0030170">
    <property type="term" value="F:pyridoxal phosphate binding"/>
    <property type="evidence" value="ECO:0007669"/>
    <property type="project" value="TreeGrafter"/>
</dbReference>
<evidence type="ECO:0000256" key="2">
    <source>
        <dbReference type="PIRSR" id="PIRSR000390-2"/>
    </source>
</evidence>
<name>A0A1X9T1Y4_9BACT</name>
<evidence type="ECO:0000313" key="4">
    <source>
        <dbReference type="EMBL" id="ARR02481.1"/>
    </source>
</evidence>
<reference evidence="4 5" key="1">
    <citation type="journal article" date="2017" name="Genome Biol. Evol.">
        <title>Comparative Genomic Analysis Identifies a Campylobacter Clade Deficient in Selenium Metabolism.</title>
        <authorList>
            <person name="Miller W.G."/>
            <person name="Yee E."/>
            <person name="Lopes B.S."/>
            <person name="Chapman M.H."/>
            <person name="Huynh S."/>
            <person name="Bono J.L."/>
            <person name="Parker C.T."/>
            <person name="Strachan N.J.C."/>
            <person name="Forbes K.J."/>
        </authorList>
    </citation>
    <scope>NUCLEOTIDE SEQUENCE [LARGE SCALE GENOMIC DNA]</scope>
    <source>
        <strain evidence="4 5">RM8964</strain>
    </source>
</reference>
<feature type="active site" description="Proton acceptor" evidence="1">
    <location>
        <position position="224"/>
    </location>
</feature>
<keyword evidence="4" id="KW-0808">Transferase</keyword>
<keyword evidence="2 3" id="KW-0663">Pyridoxal phosphate</keyword>
<sequence length="389" mass="43982">MEKCSNKYSKPRCEEIVRFIKNEYNRKKIPLHEPRLLGREMEYLWRCIDTGYVSSVGEFVVDVEKDIASYTGAKYAVAMCSGTAALHMALMCAGVKADDEVITQPLSFVATANAISYLGASPIFVDVDMETMGMSPKSLSDFLDLHCVKRYGKCYNKHTNKHISACVPMHTFGMVCQIDEIAQICQSWGIMLIEDAAEGIGSKYKDIHCGRFGLAGVFSFNGNKVITSGGGGMLITDDETLAKRAKHLSTTAKIPHLYEYDHDEIGYNYRMPNLNAALLKAQIENLDLCLMSKRRQAERYAKFFETMGIKFINEPIECNSNYWLMGIILEDRNKRDELLEFANDNDVMMRPAWKLLSQLKMYKNCMKDSNQNAKYLVDRIVCLPSGVLS</sequence>
<dbReference type="AlphaFoldDB" id="A0A1X9T1Y4"/>
<dbReference type="InterPro" id="IPR015421">
    <property type="entry name" value="PyrdxlP-dep_Trfase_major"/>
</dbReference>
<dbReference type="NCBIfam" id="TIGR04181">
    <property type="entry name" value="NHT_00031"/>
    <property type="match status" value="1"/>
</dbReference>
<dbReference type="GO" id="GO:0008483">
    <property type="term" value="F:transaminase activity"/>
    <property type="evidence" value="ECO:0007669"/>
    <property type="project" value="UniProtKB-KW"/>
</dbReference>
<dbReference type="PANTHER" id="PTHR30244">
    <property type="entry name" value="TRANSAMINASE"/>
    <property type="match status" value="1"/>
</dbReference>
<dbReference type="SUPFAM" id="SSF53383">
    <property type="entry name" value="PLP-dependent transferases"/>
    <property type="match status" value="1"/>
</dbReference>
<dbReference type="InterPro" id="IPR015422">
    <property type="entry name" value="PyrdxlP-dep_Trfase_small"/>
</dbReference>
<dbReference type="Proteomes" id="UP000194265">
    <property type="component" value="Chromosome"/>
</dbReference>
<dbReference type="STRING" id="1660074.CVIC8964_1076"/>
<dbReference type="EMBL" id="CP018791">
    <property type="protein sequence ID" value="ARR02481.1"/>
    <property type="molecule type" value="Genomic_DNA"/>
</dbReference>
<protein>
    <submittedName>
        <fullName evidence="4">Aminotransferase, DegT/DnrJ/EryC1/StrS family</fullName>
    </submittedName>
</protein>